<evidence type="ECO:0000313" key="12">
    <source>
        <dbReference type="EMBL" id="MBE9032262.1"/>
    </source>
</evidence>
<reference evidence="12" key="1">
    <citation type="submission" date="2020-10" db="EMBL/GenBank/DDBJ databases">
        <authorList>
            <person name="Castelo-Branco R."/>
            <person name="Eusebio N."/>
            <person name="Adriana R."/>
            <person name="Vieira A."/>
            <person name="Brugerolle De Fraissinette N."/>
            <person name="Rezende De Castro R."/>
            <person name="Schneider M.P."/>
            <person name="Vasconcelos V."/>
            <person name="Leao P.N."/>
        </authorList>
    </citation>
    <scope>NUCLEOTIDE SEQUENCE</scope>
    <source>
        <strain evidence="12">LEGE 11480</strain>
    </source>
</reference>
<keyword evidence="9" id="KW-0812">Transmembrane</keyword>
<evidence type="ECO:0000256" key="8">
    <source>
        <dbReference type="SAM" id="Coils"/>
    </source>
</evidence>
<keyword evidence="9" id="KW-1133">Transmembrane helix</keyword>
<dbReference type="Pfam" id="PF02518">
    <property type="entry name" value="HATPase_c"/>
    <property type="match status" value="1"/>
</dbReference>
<dbReference type="InterPro" id="IPR036890">
    <property type="entry name" value="HATPase_C_sf"/>
</dbReference>
<dbReference type="PANTHER" id="PTHR43065">
    <property type="entry name" value="SENSOR HISTIDINE KINASE"/>
    <property type="match status" value="1"/>
</dbReference>
<evidence type="ECO:0000256" key="9">
    <source>
        <dbReference type="SAM" id="Phobius"/>
    </source>
</evidence>
<dbReference type="CDD" id="cd06225">
    <property type="entry name" value="HAMP"/>
    <property type="match status" value="1"/>
</dbReference>
<dbReference type="Pfam" id="PF01590">
    <property type="entry name" value="GAF"/>
    <property type="match status" value="1"/>
</dbReference>
<dbReference type="SUPFAM" id="SSF55781">
    <property type="entry name" value="GAF domain-like"/>
    <property type="match status" value="1"/>
</dbReference>
<dbReference type="InterPro" id="IPR005467">
    <property type="entry name" value="His_kinase_dom"/>
</dbReference>
<dbReference type="Gene3D" id="3.30.565.10">
    <property type="entry name" value="Histidine kinase-like ATPase, C-terminal domain"/>
    <property type="match status" value="1"/>
</dbReference>
<dbReference type="PRINTS" id="PR00344">
    <property type="entry name" value="BCTRLSENSOR"/>
</dbReference>
<feature type="transmembrane region" description="Helical" evidence="9">
    <location>
        <begin position="12"/>
        <end position="30"/>
    </location>
</feature>
<name>A0A928VR79_9CYAN</name>
<feature type="domain" description="Histidine kinase" evidence="10">
    <location>
        <begin position="477"/>
        <end position="734"/>
    </location>
</feature>
<dbReference type="GO" id="GO:0016020">
    <property type="term" value="C:membrane"/>
    <property type="evidence" value="ECO:0007669"/>
    <property type="project" value="UniProtKB-SubCell"/>
</dbReference>
<evidence type="ECO:0000313" key="13">
    <source>
        <dbReference type="Proteomes" id="UP000625316"/>
    </source>
</evidence>
<dbReference type="SMART" id="SM00387">
    <property type="entry name" value="HATPase_c"/>
    <property type="match status" value="1"/>
</dbReference>
<dbReference type="Gene3D" id="6.10.340.10">
    <property type="match status" value="1"/>
</dbReference>
<comment type="subcellular location">
    <subcellularLocation>
        <location evidence="2">Membrane</location>
    </subcellularLocation>
</comment>
<dbReference type="Proteomes" id="UP000625316">
    <property type="component" value="Unassembled WGS sequence"/>
</dbReference>
<dbReference type="RefSeq" id="WP_264327082.1">
    <property type="nucleotide sequence ID" value="NZ_JADEXQ010000096.1"/>
</dbReference>
<dbReference type="PROSITE" id="PS50109">
    <property type="entry name" value="HIS_KIN"/>
    <property type="match status" value="1"/>
</dbReference>
<keyword evidence="8" id="KW-0175">Coiled coil</keyword>
<evidence type="ECO:0000256" key="6">
    <source>
        <dbReference type="ARBA" id="ARBA00022777"/>
    </source>
</evidence>
<feature type="coiled-coil region" evidence="8">
    <location>
        <begin position="438"/>
        <end position="468"/>
    </location>
</feature>
<keyword evidence="5" id="KW-0808">Transferase</keyword>
<dbReference type="SUPFAM" id="SSF55874">
    <property type="entry name" value="ATPase domain of HSP90 chaperone/DNA topoisomerase II/histidine kinase"/>
    <property type="match status" value="1"/>
</dbReference>
<dbReference type="SUPFAM" id="SSF158472">
    <property type="entry name" value="HAMP domain-like"/>
    <property type="match status" value="1"/>
</dbReference>
<gene>
    <name evidence="12" type="ORF">IQ266_21205</name>
</gene>
<evidence type="ECO:0000256" key="1">
    <source>
        <dbReference type="ARBA" id="ARBA00000085"/>
    </source>
</evidence>
<evidence type="ECO:0000259" key="10">
    <source>
        <dbReference type="PROSITE" id="PS50109"/>
    </source>
</evidence>
<evidence type="ECO:0000256" key="3">
    <source>
        <dbReference type="ARBA" id="ARBA00012438"/>
    </source>
</evidence>
<sequence length="762" mass="85518">MPTKHFPLPLRFSIPMVLVLFGGLISAFSFQREVAYSNSRAERQTLAEAKFAADQTSSSLEYLFRKGDVEGANLVVSKLGGNQMLRFAALVDEKDQILLSTKYELRDSPIQQTPLRPLVPAVQKVRYSLAGETFLTEGNNVVRSIYPVTLGAKQGEIRPSKVGSLVIEYDLTEVKQRANSNALQRSMESTVVLVLLSIGVWFLFERTVTRRAHLLERTSEQFAQGNLGVRTELSGSDEIAQISSAFDRMAERIQINQQELKNLADRRALFNQLAAQIRESLELDQVLNTSVQAIRQLFNIDRCKFLWYQVDGEIKEFKLSCVSTDISQATKLSYYPIQELPTLQEKFLKPEIFRLDNLETDQQLSEADRGLLLMNGFKSLLCTAVHTHSNGIGIIVCEHFQNQHTWSDDEVELLATVADQLAIAISQADLYQSSRNSAGTAAMQANKLQNTLAELQQTQAQLIHTEKMSSLGQLVAGVAHEINNPVSFIYGNLECAKDYLDNLLFLVDLYEKSYPEGNSTITTFTERMDLPFVIEDFPKLMESMKMGAERIRQIVLSLRDFSRLDEAEYKTVNIHDGLDSTVMMLKHRLKNQSDRGEIGVIREYREIPPITCHAGQLNQVFMNIIANAIDAIDEQHNRRQREADNDPVQITIETSLTDDEHARISIRDNGPGIPETVKQKLFDPFFTTKEIGKGTGLGLSISYQIVTEKHAGRLVCLSTVGEGTEFQIDIPLNVEQQVKERQQAAAALGESPVISQEPAISP</sequence>
<dbReference type="EMBL" id="JADEXQ010000096">
    <property type="protein sequence ID" value="MBE9032262.1"/>
    <property type="molecule type" value="Genomic_DNA"/>
</dbReference>
<organism evidence="12 13">
    <name type="scientific">Romeriopsis navalis LEGE 11480</name>
    <dbReference type="NCBI Taxonomy" id="2777977"/>
    <lineage>
        <taxon>Bacteria</taxon>
        <taxon>Bacillati</taxon>
        <taxon>Cyanobacteriota</taxon>
        <taxon>Cyanophyceae</taxon>
        <taxon>Leptolyngbyales</taxon>
        <taxon>Leptolyngbyaceae</taxon>
        <taxon>Romeriopsis</taxon>
        <taxon>Romeriopsis navalis</taxon>
    </lineage>
</organism>
<dbReference type="SMART" id="SM00388">
    <property type="entry name" value="HisKA"/>
    <property type="match status" value="1"/>
</dbReference>
<dbReference type="InterPro" id="IPR003660">
    <property type="entry name" value="HAMP_dom"/>
</dbReference>
<evidence type="ECO:0000256" key="4">
    <source>
        <dbReference type="ARBA" id="ARBA00022553"/>
    </source>
</evidence>
<dbReference type="InterPro" id="IPR003018">
    <property type="entry name" value="GAF"/>
</dbReference>
<keyword evidence="9" id="KW-0472">Membrane</keyword>
<evidence type="ECO:0000256" key="7">
    <source>
        <dbReference type="ARBA" id="ARBA00023012"/>
    </source>
</evidence>
<keyword evidence="13" id="KW-1185">Reference proteome</keyword>
<protein>
    <recommendedName>
        <fullName evidence="3">histidine kinase</fullName>
        <ecNumber evidence="3">2.7.13.3</ecNumber>
    </recommendedName>
</protein>
<dbReference type="SUPFAM" id="SSF47384">
    <property type="entry name" value="Homodimeric domain of signal transducing histidine kinase"/>
    <property type="match status" value="1"/>
</dbReference>
<dbReference type="InterPro" id="IPR004358">
    <property type="entry name" value="Sig_transdc_His_kin-like_C"/>
</dbReference>
<dbReference type="AlphaFoldDB" id="A0A928VR79"/>
<dbReference type="SMART" id="SM00065">
    <property type="entry name" value="GAF"/>
    <property type="match status" value="1"/>
</dbReference>
<feature type="domain" description="HAMP" evidence="11">
    <location>
        <begin position="206"/>
        <end position="258"/>
    </location>
</feature>
<keyword evidence="6" id="KW-0418">Kinase</keyword>
<accession>A0A928VR79</accession>
<keyword evidence="7" id="KW-0902">Two-component regulatory system</keyword>
<keyword evidence="4" id="KW-0597">Phosphoprotein</keyword>
<dbReference type="InterPro" id="IPR003594">
    <property type="entry name" value="HATPase_dom"/>
</dbReference>
<dbReference type="Gene3D" id="3.30.450.40">
    <property type="match status" value="1"/>
</dbReference>
<dbReference type="InterPro" id="IPR029016">
    <property type="entry name" value="GAF-like_dom_sf"/>
</dbReference>
<evidence type="ECO:0000256" key="5">
    <source>
        <dbReference type="ARBA" id="ARBA00022679"/>
    </source>
</evidence>
<dbReference type="PROSITE" id="PS50885">
    <property type="entry name" value="HAMP"/>
    <property type="match status" value="1"/>
</dbReference>
<dbReference type="Gene3D" id="1.10.287.130">
    <property type="match status" value="1"/>
</dbReference>
<evidence type="ECO:0000256" key="2">
    <source>
        <dbReference type="ARBA" id="ARBA00004370"/>
    </source>
</evidence>
<dbReference type="EC" id="2.7.13.3" evidence="3"/>
<dbReference type="InterPro" id="IPR036097">
    <property type="entry name" value="HisK_dim/P_sf"/>
</dbReference>
<dbReference type="PANTHER" id="PTHR43065:SF50">
    <property type="entry name" value="HISTIDINE KINASE"/>
    <property type="match status" value="1"/>
</dbReference>
<dbReference type="InterPro" id="IPR003661">
    <property type="entry name" value="HisK_dim/P_dom"/>
</dbReference>
<comment type="caution">
    <text evidence="12">The sequence shown here is derived from an EMBL/GenBank/DDBJ whole genome shotgun (WGS) entry which is preliminary data.</text>
</comment>
<dbReference type="SMART" id="SM00304">
    <property type="entry name" value="HAMP"/>
    <property type="match status" value="1"/>
</dbReference>
<comment type="catalytic activity">
    <reaction evidence="1">
        <text>ATP + protein L-histidine = ADP + protein N-phospho-L-histidine.</text>
        <dbReference type="EC" id="2.7.13.3"/>
    </reaction>
</comment>
<dbReference type="GO" id="GO:0000155">
    <property type="term" value="F:phosphorelay sensor kinase activity"/>
    <property type="evidence" value="ECO:0007669"/>
    <property type="project" value="InterPro"/>
</dbReference>
<dbReference type="CDD" id="cd00082">
    <property type="entry name" value="HisKA"/>
    <property type="match status" value="1"/>
</dbReference>
<proteinExistence type="predicted"/>
<dbReference type="Pfam" id="PF00672">
    <property type="entry name" value="HAMP"/>
    <property type="match status" value="1"/>
</dbReference>
<evidence type="ECO:0000259" key="11">
    <source>
        <dbReference type="PROSITE" id="PS50885"/>
    </source>
</evidence>